<dbReference type="AlphaFoldDB" id="A0AAD6N582"/>
<dbReference type="PANTHER" id="PTHR35895:SF2">
    <property type="match status" value="1"/>
</dbReference>
<protein>
    <submittedName>
        <fullName evidence="2">Uncharacterized protein</fullName>
    </submittedName>
</protein>
<dbReference type="InterPro" id="IPR022185">
    <property type="entry name" value="DUF3712"/>
</dbReference>
<keyword evidence="1" id="KW-1133">Transmembrane helix</keyword>
<dbReference type="Pfam" id="PF12505">
    <property type="entry name" value="DUF3712"/>
    <property type="match status" value="1"/>
</dbReference>
<sequence>MNPKSDQSYSIGANSDLLTFGTKSLSEKQTKLEADHDAVDRVRSAQVRFQKYWRRFWSCYLVGIVIFLAIFLPVFSLSTFGIKSQSEKQTKPKADHDGVGRVSFLAIIPAIARRIVDNTTLHVYSAQILSPNADQFTFILHISLDVPRGLRIRTDPLNLSLFNRDVTPMEPYLTVALPGYSLRGKTELSITRNVTDILNMKQFVNTLASAVYNKSFTISAKGSTIGHLGALKTPLIVDKDIELKGLNKLSGFSIDSARLIIPKEADGTNLVGVVILPNYSVFTFALGKVTLNLQSSDMVIGQATLENVVLKPGNNSVSLRGQLDMDTVIDNLPVILSTPKSALMDGELELNASGNSTIYDGKHIAYYEKLLNNLTITTKVPILMILLDTVRGLLDTTGLGDGNGINITTIMGDMSKVMDTALAARSLKFFMDGCDPVISTNLKN</sequence>
<keyword evidence="1" id="KW-0812">Transmembrane</keyword>
<dbReference type="EMBL" id="JAQJZL010000014">
    <property type="protein sequence ID" value="KAJ6030656.1"/>
    <property type="molecule type" value="Genomic_DNA"/>
</dbReference>
<gene>
    <name evidence="2" type="ORF">N7460_010922</name>
</gene>
<comment type="caution">
    <text evidence="2">The sequence shown here is derived from an EMBL/GenBank/DDBJ whole genome shotgun (WGS) entry which is preliminary data.</text>
</comment>
<dbReference type="Proteomes" id="UP001219568">
    <property type="component" value="Unassembled WGS sequence"/>
</dbReference>
<reference evidence="2" key="2">
    <citation type="submission" date="2023-01" db="EMBL/GenBank/DDBJ databases">
        <authorList>
            <person name="Petersen C."/>
        </authorList>
    </citation>
    <scope>NUCLEOTIDE SEQUENCE</scope>
    <source>
        <strain evidence="2">IBT 15450</strain>
    </source>
</reference>
<evidence type="ECO:0000256" key="1">
    <source>
        <dbReference type="SAM" id="Phobius"/>
    </source>
</evidence>
<accession>A0AAD6N582</accession>
<keyword evidence="1" id="KW-0472">Membrane</keyword>
<evidence type="ECO:0000313" key="2">
    <source>
        <dbReference type="EMBL" id="KAJ6030656.1"/>
    </source>
</evidence>
<dbReference type="PANTHER" id="PTHR35895">
    <property type="entry name" value="CHROMOSOME 16, WHOLE GENOME SHOTGUN SEQUENCE"/>
    <property type="match status" value="1"/>
</dbReference>
<organism evidence="2 3">
    <name type="scientific">Penicillium canescens</name>
    <dbReference type="NCBI Taxonomy" id="5083"/>
    <lineage>
        <taxon>Eukaryota</taxon>
        <taxon>Fungi</taxon>
        <taxon>Dikarya</taxon>
        <taxon>Ascomycota</taxon>
        <taxon>Pezizomycotina</taxon>
        <taxon>Eurotiomycetes</taxon>
        <taxon>Eurotiomycetidae</taxon>
        <taxon>Eurotiales</taxon>
        <taxon>Aspergillaceae</taxon>
        <taxon>Penicillium</taxon>
    </lineage>
</organism>
<evidence type="ECO:0000313" key="3">
    <source>
        <dbReference type="Proteomes" id="UP001219568"/>
    </source>
</evidence>
<keyword evidence="3" id="KW-1185">Reference proteome</keyword>
<reference evidence="2" key="1">
    <citation type="journal article" date="2023" name="IMA Fungus">
        <title>Comparative genomic study of the Penicillium genus elucidates a diverse pangenome and 15 lateral gene transfer events.</title>
        <authorList>
            <person name="Petersen C."/>
            <person name="Sorensen T."/>
            <person name="Nielsen M.R."/>
            <person name="Sondergaard T.E."/>
            <person name="Sorensen J.L."/>
            <person name="Fitzpatrick D.A."/>
            <person name="Frisvad J.C."/>
            <person name="Nielsen K.L."/>
        </authorList>
    </citation>
    <scope>NUCLEOTIDE SEQUENCE</scope>
    <source>
        <strain evidence="2">IBT 15450</strain>
    </source>
</reference>
<dbReference type="GO" id="GO:0000329">
    <property type="term" value="C:fungal-type vacuole membrane"/>
    <property type="evidence" value="ECO:0007669"/>
    <property type="project" value="InterPro"/>
</dbReference>
<feature type="transmembrane region" description="Helical" evidence="1">
    <location>
        <begin position="57"/>
        <end position="82"/>
    </location>
</feature>
<name>A0AAD6N582_PENCN</name>
<dbReference type="InterPro" id="IPR046368">
    <property type="entry name" value="Tag1"/>
</dbReference>
<proteinExistence type="predicted"/>